<keyword evidence="5 7" id="KW-1133">Transmembrane helix</keyword>
<organism evidence="10 11">
    <name type="scientific">Simiduia aestuariiviva</name>
    <dbReference type="NCBI Taxonomy" id="1510459"/>
    <lineage>
        <taxon>Bacteria</taxon>
        <taxon>Pseudomonadati</taxon>
        <taxon>Pseudomonadota</taxon>
        <taxon>Gammaproteobacteria</taxon>
        <taxon>Cellvibrionales</taxon>
        <taxon>Cellvibrionaceae</taxon>
        <taxon>Simiduia</taxon>
    </lineage>
</organism>
<evidence type="ECO:0000256" key="7">
    <source>
        <dbReference type="SAM" id="Phobius"/>
    </source>
</evidence>
<dbReference type="NCBIfam" id="TIGR02204">
    <property type="entry name" value="MsbA_rel"/>
    <property type="match status" value="1"/>
</dbReference>
<gene>
    <name evidence="10" type="ORF">FHS30_001772</name>
</gene>
<dbReference type="SUPFAM" id="SSF90123">
    <property type="entry name" value="ABC transporter transmembrane region"/>
    <property type="match status" value="1"/>
</dbReference>
<evidence type="ECO:0000256" key="2">
    <source>
        <dbReference type="ARBA" id="ARBA00022692"/>
    </source>
</evidence>
<feature type="transmembrane region" description="Helical" evidence="7">
    <location>
        <begin position="262"/>
        <end position="284"/>
    </location>
</feature>
<feature type="transmembrane region" description="Helical" evidence="7">
    <location>
        <begin position="179"/>
        <end position="198"/>
    </location>
</feature>
<dbReference type="InterPro" id="IPR039421">
    <property type="entry name" value="Type_1_exporter"/>
</dbReference>
<dbReference type="GO" id="GO:0016887">
    <property type="term" value="F:ATP hydrolysis activity"/>
    <property type="evidence" value="ECO:0007669"/>
    <property type="project" value="InterPro"/>
</dbReference>
<feature type="transmembrane region" description="Helical" evidence="7">
    <location>
        <begin position="296"/>
        <end position="317"/>
    </location>
</feature>
<dbReference type="InterPro" id="IPR017871">
    <property type="entry name" value="ABC_transporter-like_CS"/>
</dbReference>
<dbReference type="GO" id="GO:0005524">
    <property type="term" value="F:ATP binding"/>
    <property type="evidence" value="ECO:0007669"/>
    <property type="project" value="UniProtKB-KW"/>
</dbReference>
<dbReference type="InterPro" id="IPR011527">
    <property type="entry name" value="ABC1_TM_dom"/>
</dbReference>
<feature type="domain" description="ABC transmembrane type-1" evidence="9">
    <location>
        <begin position="41"/>
        <end position="322"/>
    </location>
</feature>
<sequence>MTRTDDALQADQDPTKTTPKDLRILVSLWPFLKPYGGVLMGAAFALVFTAGTTLLLGQGVKMLIDQGFVSASAAQLNQAVGFIFIITALIATGTFARFYLVSWLGERVTADMRAAVFNHLVALHPSFFETNKSGEIMSRLTTDTTLLQTIIGSSLSMALRSSLTFTGALILLLITNLKLTAMVMLCVPLVIVPLLFFGRRVRNLSRQSQDSIADVGTYAGEIIRQIKTVQSFTREKAEQVAFKREVERAFDVAKARIKQRSVLIAAVILMVFGALATMLWVGGMDVIEGRMTGGELGAFVFYAVMVASAVATISEVYGDLQRAAGATERLLELLNAPSLITPPANAAPLASGPKPIALRNVSFSYPSRPEQKALEDIDLTIGAGEIVALVGPSGAGKSTLFELLLRFYDPQTGEIALGDTPLQQLDPEALRSQMALVPQQPALFTADVLYNIGYGKPDATEAEIVAASRAAHAHEFIQQLPQGYASNLGEQGVRLSGGQRQRIAIARAILKDPDILLLDEATSALDTESERKVQDALDHLMQGRTTLIIAHRLATVLHAHRIVVLDQGRIVAVGKHAQLLETSPLYRRLAELQFNDKRD</sequence>
<feature type="transmembrane region" description="Helical" evidence="7">
    <location>
        <begin position="35"/>
        <end position="57"/>
    </location>
</feature>
<dbReference type="EMBL" id="JACHXZ010000002">
    <property type="protein sequence ID" value="MBB3168588.1"/>
    <property type="molecule type" value="Genomic_DNA"/>
</dbReference>
<evidence type="ECO:0000313" key="11">
    <source>
        <dbReference type="Proteomes" id="UP000559987"/>
    </source>
</evidence>
<dbReference type="PANTHER" id="PTHR43394:SF1">
    <property type="entry name" value="ATP-BINDING CASSETTE SUB-FAMILY B MEMBER 10, MITOCHONDRIAL"/>
    <property type="match status" value="1"/>
</dbReference>
<feature type="transmembrane region" description="Helical" evidence="7">
    <location>
        <begin position="78"/>
        <end position="100"/>
    </location>
</feature>
<dbReference type="InterPro" id="IPR036640">
    <property type="entry name" value="ABC1_TM_sf"/>
</dbReference>
<keyword evidence="3" id="KW-0547">Nucleotide-binding</keyword>
<dbReference type="Gene3D" id="3.40.50.300">
    <property type="entry name" value="P-loop containing nucleotide triphosphate hydrolases"/>
    <property type="match status" value="1"/>
</dbReference>
<dbReference type="InterPro" id="IPR003593">
    <property type="entry name" value="AAA+_ATPase"/>
</dbReference>
<keyword evidence="4 10" id="KW-0067">ATP-binding</keyword>
<dbReference type="FunFam" id="3.40.50.300:FF:000218">
    <property type="entry name" value="Multidrug ABC transporter ATP-binding protein"/>
    <property type="match status" value="1"/>
</dbReference>
<comment type="subcellular location">
    <subcellularLocation>
        <location evidence="1">Cell membrane</location>
        <topology evidence="1">Multi-pass membrane protein</topology>
    </subcellularLocation>
</comment>
<feature type="domain" description="ABC transporter" evidence="8">
    <location>
        <begin position="356"/>
        <end position="592"/>
    </location>
</feature>
<dbReference type="RefSeq" id="WP_183910059.1">
    <property type="nucleotide sequence ID" value="NZ_JACHXZ010000002.1"/>
</dbReference>
<evidence type="ECO:0000256" key="5">
    <source>
        <dbReference type="ARBA" id="ARBA00022989"/>
    </source>
</evidence>
<dbReference type="GO" id="GO:0015421">
    <property type="term" value="F:ABC-type oligopeptide transporter activity"/>
    <property type="evidence" value="ECO:0007669"/>
    <property type="project" value="TreeGrafter"/>
</dbReference>
<dbReference type="InterPro" id="IPR027417">
    <property type="entry name" value="P-loop_NTPase"/>
</dbReference>
<evidence type="ECO:0000256" key="6">
    <source>
        <dbReference type="ARBA" id="ARBA00023136"/>
    </source>
</evidence>
<dbReference type="Gene3D" id="1.20.1560.10">
    <property type="entry name" value="ABC transporter type 1, transmembrane domain"/>
    <property type="match status" value="1"/>
</dbReference>
<evidence type="ECO:0000256" key="3">
    <source>
        <dbReference type="ARBA" id="ARBA00022741"/>
    </source>
</evidence>
<dbReference type="GO" id="GO:0005886">
    <property type="term" value="C:plasma membrane"/>
    <property type="evidence" value="ECO:0007669"/>
    <property type="project" value="UniProtKB-SubCell"/>
</dbReference>
<dbReference type="Proteomes" id="UP000559987">
    <property type="component" value="Unassembled WGS sequence"/>
</dbReference>
<dbReference type="AlphaFoldDB" id="A0A839USV8"/>
<dbReference type="PROSITE" id="PS00211">
    <property type="entry name" value="ABC_TRANSPORTER_1"/>
    <property type="match status" value="1"/>
</dbReference>
<dbReference type="PANTHER" id="PTHR43394">
    <property type="entry name" value="ATP-DEPENDENT PERMEASE MDL1, MITOCHONDRIAL"/>
    <property type="match status" value="1"/>
</dbReference>
<dbReference type="PROSITE" id="PS50893">
    <property type="entry name" value="ABC_TRANSPORTER_2"/>
    <property type="match status" value="1"/>
</dbReference>
<proteinExistence type="predicted"/>
<evidence type="ECO:0000256" key="4">
    <source>
        <dbReference type="ARBA" id="ARBA00022840"/>
    </source>
</evidence>
<dbReference type="Pfam" id="PF00005">
    <property type="entry name" value="ABC_tran"/>
    <property type="match status" value="1"/>
</dbReference>
<keyword evidence="11" id="KW-1185">Reference proteome</keyword>
<dbReference type="PROSITE" id="PS50929">
    <property type="entry name" value="ABC_TM1F"/>
    <property type="match status" value="1"/>
</dbReference>
<protein>
    <submittedName>
        <fullName evidence="10">ATP-binding cassette subfamily B protein</fullName>
    </submittedName>
</protein>
<evidence type="ECO:0000259" key="9">
    <source>
        <dbReference type="PROSITE" id="PS50929"/>
    </source>
</evidence>
<dbReference type="SUPFAM" id="SSF52540">
    <property type="entry name" value="P-loop containing nucleoside triphosphate hydrolases"/>
    <property type="match status" value="1"/>
</dbReference>
<evidence type="ECO:0000313" key="10">
    <source>
        <dbReference type="EMBL" id="MBB3168588.1"/>
    </source>
</evidence>
<dbReference type="Pfam" id="PF00664">
    <property type="entry name" value="ABC_membrane"/>
    <property type="match status" value="1"/>
</dbReference>
<evidence type="ECO:0000256" key="1">
    <source>
        <dbReference type="ARBA" id="ARBA00004651"/>
    </source>
</evidence>
<keyword evidence="6 7" id="KW-0472">Membrane</keyword>
<dbReference type="CDD" id="cd18575">
    <property type="entry name" value="ABC_6TM_bac_exporter_ABCB8_10_like"/>
    <property type="match status" value="1"/>
</dbReference>
<evidence type="ECO:0000259" key="8">
    <source>
        <dbReference type="PROSITE" id="PS50893"/>
    </source>
</evidence>
<name>A0A839USV8_9GAMM</name>
<dbReference type="SMART" id="SM00382">
    <property type="entry name" value="AAA"/>
    <property type="match status" value="1"/>
</dbReference>
<dbReference type="InterPro" id="IPR003439">
    <property type="entry name" value="ABC_transporter-like_ATP-bd"/>
</dbReference>
<dbReference type="InterPro" id="IPR011918">
    <property type="entry name" value="ABC_MsbA_ATP-bd"/>
</dbReference>
<keyword evidence="2 7" id="KW-0812">Transmembrane</keyword>
<reference evidence="10 11" key="1">
    <citation type="submission" date="2020-08" db="EMBL/GenBank/DDBJ databases">
        <title>Genomic Encyclopedia of Type Strains, Phase III (KMG-III): the genomes of soil and plant-associated and newly described type strains.</title>
        <authorList>
            <person name="Whitman W."/>
        </authorList>
    </citation>
    <scope>NUCLEOTIDE SEQUENCE [LARGE SCALE GENOMIC DNA]</scope>
    <source>
        <strain evidence="10 11">CECT 8571</strain>
    </source>
</reference>
<comment type="caution">
    <text evidence="10">The sequence shown here is derived from an EMBL/GenBank/DDBJ whole genome shotgun (WGS) entry which is preliminary data.</text>
</comment>
<accession>A0A839USV8</accession>
<feature type="transmembrane region" description="Helical" evidence="7">
    <location>
        <begin position="149"/>
        <end position="173"/>
    </location>
</feature>